<evidence type="ECO:0000313" key="1">
    <source>
        <dbReference type="EMBL" id="PQB05766.1"/>
    </source>
</evidence>
<dbReference type="AlphaFoldDB" id="A0A2S7KT33"/>
<dbReference type="Proteomes" id="UP000239800">
    <property type="component" value="Unassembled WGS sequence"/>
</dbReference>
<sequence length="196" mass="22161">MNFAESLSGCLEDKDILALNNATVYVELLLDGHYGNSNSNENFYAFLTDLSSPGFISNFEKDFFINEFSVQLLYELEESGTFDKIWTLELPEEEDSIEIPIAVLPENEESKELDLSIYYIDPKGDYLKCLNEHSKNDKVIEILNSLSEGLSLSPNLIAGALKEAFNNNEVDDQLSKVVISMECYFSIVNLVDKNTR</sequence>
<proteinExistence type="predicted"/>
<evidence type="ECO:0000313" key="2">
    <source>
        <dbReference type="EMBL" id="PQB05782.1"/>
    </source>
</evidence>
<gene>
    <name evidence="1" type="ORF">BST85_13335</name>
    <name evidence="2" type="ORF">BST85_13420</name>
</gene>
<protein>
    <submittedName>
        <fullName evidence="2">Uncharacterized protein</fullName>
    </submittedName>
</protein>
<dbReference type="EMBL" id="MQUB01000001">
    <property type="protein sequence ID" value="PQB05782.1"/>
    <property type="molecule type" value="Genomic_DNA"/>
</dbReference>
<organism evidence="2 3">
    <name type="scientific">Aureitalea marina</name>
    <dbReference type="NCBI Taxonomy" id="930804"/>
    <lineage>
        <taxon>Bacteria</taxon>
        <taxon>Pseudomonadati</taxon>
        <taxon>Bacteroidota</taxon>
        <taxon>Flavobacteriia</taxon>
        <taxon>Flavobacteriales</taxon>
        <taxon>Flavobacteriaceae</taxon>
        <taxon>Aureitalea</taxon>
    </lineage>
</organism>
<comment type="caution">
    <text evidence="2">The sequence shown here is derived from an EMBL/GenBank/DDBJ whole genome shotgun (WGS) entry which is preliminary data.</text>
</comment>
<evidence type="ECO:0000313" key="3">
    <source>
        <dbReference type="Proteomes" id="UP000239800"/>
    </source>
</evidence>
<dbReference type="RefSeq" id="WP_104813716.1">
    <property type="nucleotide sequence ID" value="NZ_MQUB01000001.1"/>
</dbReference>
<reference evidence="2 3" key="1">
    <citation type="submission" date="2016-11" db="EMBL/GenBank/DDBJ databases">
        <title>Trade-off between light-utilization and light-protection in marine flavobacteria.</title>
        <authorList>
            <person name="Kumagai Y."/>
        </authorList>
    </citation>
    <scope>NUCLEOTIDE SEQUENCE [LARGE SCALE GENOMIC DNA]</scope>
    <source>
        <strain evidence="2 3">NBRC 107741</strain>
    </source>
</reference>
<dbReference type="EMBL" id="MQUB01000001">
    <property type="protein sequence ID" value="PQB05766.1"/>
    <property type="molecule type" value="Genomic_DNA"/>
</dbReference>
<name>A0A2S7KT33_9FLAO</name>
<keyword evidence="3" id="KW-1185">Reference proteome</keyword>
<accession>A0A2S7KT33</accession>